<proteinExistence type="predicted"/>
<evidence type="ECO:0000313" key="5">
    <source>
        <dbReference type="Proteomes" id="UP000265566"/>
    </source>
</evidence>
<dbReference type="EMBL" id="PSQE01000002">
    <property type="protein sequence ID" value="RHN73067.1"/>
    <property type="molecule type" value="Genomic_DNA"/>
</dbReference>
<dbReference type="Proteomes" id="UP000265566">
    <property type="component" value="Chromosome 2"/>
</dbReference>
<protein>
    <submittedName>
        <fullName evidence="1 3">Uncharacterized protein</fullName>
    </submittedName>
</protein>
<reference evidence="1 4" key="1">
    <citation type="journal article" date="2011" name="Nature">
        <title>The Medicago genome provides insight into the evolution of rhizobial symbioses.</title>
        <authorList>
            <person name="Young N.D."/>
            <person name="Debelle F."/>
            <person name="Oldroyd G.E."/>
            <person name="Geurts R."/>
            <person name="Cannon S.B."/>
            <person name="Udvardi M.K."/>
            <person name="Benedito V.A."/>
            <person name="Mayer K.F."/>
            <person name="Gouzy J."/>
            <person name="Schoof H."/>
            <person name="Van de Peer Y."/>
            <person name="Proost S."/>
            <person name="Cook D.R."/>
            <person name="Meyers B.C."/>
            <person name="Spannagl M."/>
            <person name="Cheung F."/>
            <person name="De Mita S."/>
            <person name="Krishnakumar V."/>
            <person name="Gundlach H."/>
            <person name="Zhou S."/>
            <person name="Mudge J."/>
            <person name="Bharti A.K."/>
            <person name="Murray J.D."/>
            <person name="Naoumkina M.A."/>
            <person name="Rosen B."/>
            <person name="Silverstein K.A."/>
            <person name="Tang H."/>
            <person name="Rombauts S."/>
            <person name="Zhao P.X."/>
            <person name="Zhou P."/>
            <person name="Barbe V."/>
            <person name="Bardou P."/>
            <person name="Bechner M."/>
            <person name="Bellec A."/>
            <person name="Berger A."/>
            <person name="Berges H."/>
            <person name="Bidwell S."/>
            <person name="Bisseling T."/>
            <person name="Choisne N."/>
            <person name="Couloux A."/>
            <person name="Denny R."/>
            <person name="Deshpande S."/>
            <person name="Dai X."/>
            <person name="Doyle J.J."/>
            <person name="Dudez A.M."/>
            <person name="Farmer A.D."/>
            <person name="Fouteau S."/>
            <person name="Franken C."/>
            <person name="Gibelin C."/>
            <person name="Gish J."/>
            <person name="Goldstein S."/>
            <person name="Gonzalez A.J."/>
            <person name="Green P.J."/>
            <person name="Hallab A."/>
            <person name="Hartog M."/>
            <person name="Hua A."/>
            <person name="Humphray S.J."/>
            <person name="Jeong D.H."/>
            <person name="Jing Y."/>
            <person name="Jocker A."/>
            <person name="Kenton S.M."/>
            <person name="Kim D.J."/>
            <person name="Klee K."/>
            <person name="Lai H."/>
            <person name="Lang C."/>
            <person name="Lin S."/>
            <person name="Macmil S.L."/>
            <person name="Magdelenat G."/>
            <person name="Matthews L."/>
            <person name="McCorrison J."/>
            <person name="Monaghan E.L."/>
            <person name="Mun J.H."/>
            <person name="Najar F.Z."/>
            <person name="Nicholson C."/>
            <person name="Noirot C."/>
            <person name="O'Bleness M."/>
            <person name="Paule C.R."/>
            <person name="Poulain J."/>
            <person name="Prion F."/>
            <person name="Qin B."/>
            <person name="Qu C."/>
            <person name="Retzel E.F."/>
            <person name="Riddle C."/>
            <person name="Sallet E."/>
            <person name="Samain S."/>
            <person name="Samson N."/>
            <person name="Sanders I."/>
            <person name="Saurat O."/>
            <person name="Scarpelli C."/>
            <person name="Schiex T."/>
            <person name="Segurens B."/>
            <person name="Severin A.J."/>
            <person name="Sherrier D.J."/>
            <person name="Shi R."/>
            <person name="Sims S."/>
            <person name="Singer S.R."/>
            <person name="Sinharoy S."/>
            <person name="Sterck L."/>
            <person name="Viollet A."/>
            <person name="Wang B.B."/>
            <person name="Wang K."/>
            <person name="Wang M."/>
            <person name="Wang X."/>
            <person name="Warfsmann J."/>
            <person name="Weissenbach J."/>
            <person name="White D.D."/>
            <person name="White J.D."/>
            <person name="Wiley G.B."/>
            <person name="Wincker P."/>
            <person name="Xing Y."/>
            <person name="Yang L."/>
            <person name="Yao Z."/>
            <person name="Ying F."/>
            <person name="Zhai J."/>
            <person name="Zhou L."/>
            <person name="Zuber A."/>
            <person name="Denarie J."/>
            <person name="Dixon R.A."/>
            <person name="May G.D."/>
            <person name="Schwartz D.C."/>
            <person name="Rogers J."/>
            <person name="Quetier F."/>
            <person name="Town C.D."/>
            <person name="Roe B.A."/>
        </authorList>
    </citation>
    <scope>NUCLEOTIDE SEQUENCE [LARGE SCALE GENOMIC DNA]</scope>
    <source>
        <strain evidence="1">A17</strain>
        <strain evidence="3 4">cv. Jemalong A17</strain>
    </source>
</reference>
<dbReference type="PaxDb" id="3880-AES65012"/>
<reference evidence="1 4" key="2">
    <citation type="journal article" date="2014" name="BMC Genomics">
        <title>An improved genome release (version Mt4.0) for the model legume Medicago truncatula.</title>
        <authorList>
            <person name="Tang H."/>
            <person name="Krishnakumar V."/>
            <person name="Bidwell S."/>
            <person name="Rosen B."/>
            <person name="Chan A."/>
            <person name="Zhou S."/>
            <person name="Gentzbittel L."/>
            <person name="Childs K.L."/>
            <person name="Yandell M."/>
            <person name="Gundlach H."/>
            <person name="Mayer K.F."/>
            <person name="Schwartz D.C."/>
            <person name="Town C.D."/>
        </authorList>
    </citation>
    <scope>GENOME REANNOTATION</scope>
    <source>
        <strain evidence="3 4">cv. Jemalong A17</strain>
    </source>
</reference>
<gene>
    <name evidence="1" type="ordered locus">MTR_2g034320</name>
    <name evidence="2" type="ORF">MtrunA17_Chr2g0294501</name>
</gene>
<sequence>MGDIISSDDGDGVIKTFKWITRSAMKEFVESDEETMTKLAQEGVVVMHEIDDIFKLSKCVEIACFINKRSFLVSNNQYEVLSLKCKIFYVSKHGNASEKLSSDHYKKLMEILGSSEC</sequence>
<name>G7IFZ0_MEDTR</name>
<accession>G7IFZ0</accession>
<evidence type="ECO:0000313" key="4">
    <source>
        <dbReference type="Proteomes" id="UP000002051"/>
    </source>
</evidence>
<reference evidence="5" key="4">
    <citation type="journal article" date="2018" name="Nat. Plants">
        <title>Whole-genome landscape of Medicago truncatula symbiotic genes.</title>
        <authorList>
            <person name="Pecrix Y."/>
            <person name="Staton S.E."/>
            <person name="Sallet E."/>
            <person name="Lelandais-Briere C."/>
            <person name="Moreau S."/>
            <person name="Carrere S."/>
            <person name="Blein T."/>
            <person name="Jardinaud M.F."/>
            <person name="Latrasse D."/>
            <person name="Zouine M."/>
            <person name="Zahm M."/>
            <person name="Kreplak J."/>
            <person name="Mayjonade B."/>
            <person name="Satge C."/>
            <person name="Perez M."/>
            <person name="Cauet S."/>
            <person name="Marande W."/>
            <person name="Chantry-Darmon C."/>
            <person name="Lopez-Roques C."/>
            <person name="Bouchez O."/>
            <person name="Berard A."/>
            <person name="Debelle F."/>
            <person name="Munos S."/>
            <person name="Bendahmane A."/>
            <person name="Berges H."/>
            <person name="Niebel A."/>
            <person name="Buitink J."/>
            <person name="Frugier F."/>
            <person name="Benhamed M."/>
            <person name="Crespi M."/>
            <person name="Gouzy J."/>
            <person name="Gamas P."/>
        </authorList>
    </citation>
    <scope>NUCLEOTIDE SEQUENCE [LARGE SCALE GENOMIC DNA]</scope>
    <source>
        <strain evidence="5">cv. Jemalong A17</strain>
    </source>
</reference>
<evidence type="ECO:0000313" key="2">
    <source>
        <dbReference type="EMBL" id="RHN73067.1"/>
    </source>
</evidence>
<dbReference type="AlphaFoldDB" id="G7IFZ0"/>
<evidence type="ECO:0000313" key="3">
    <source>
        <dbReference type="EnsemblPlants" id="AES65012"/>
    </source>
</evidence>
<evidence type="ECO:0000313" key="1">
    <source>
        <dbReference type="EMBL" id="AES65012.1"/>
    </source>
</evidence>
<dbReference type="EMBL" id="CM001218">
    <property type="protein sequence ID" value="AES65012.1"/>
    <property type="molecule type" value="Genomic_DNA"/>
</dbReference>
<dbReference type="EnsemblPlants" id="AES65012">
    <property type="protein sequence ID" value="AES65012"/>
    <property type="gene ID" value="MTR_2g034320"/>
</dbReference>
<reference evidence="2" key="5">
    <citation type="journal article" date="2018" name="Nat. Plants">
        <title>Whole-genome landscape of Medicago truncatula symbiotic genes.</title>
        <authorList>
            <person name="Pecrix Y."/>
            <person name="Gamas P."/>
            <person name="Carrere S."/>
        </authorList>
    </citation>
    <scope>NUCLEOTIDE SEQUENCE</scope>
    <source>
        <tissue evidence="2">Leaves</tissue>
    </source>
</reference>
<dbReference type="STRING" id="3880.G7IFZ0"/>
<organism evidence="1 4">
    <name type="scientific">Medicago truncatula</name>
    <name type="common">Barrel medic</name>
    <name type="synonym">Medicago tribuloides</name>
    <dbReference type="NCBI Taxonomy" id="3880"/>
    <lineage>
        <taxon>Eukaryota</taxon>
        <taxon>Viridiplantae</taxon>
        <taxon>Streptophyta</taxon>
        <taxon>Embryophyta</taxon>
        <taxon>Tracheophyta</taxon>
        <taxon>Spermatophyta</taxon>
        <taxon>Magnoliopsida</taxon>
        <taxon>eudicotyledons</taxon>
        <taxon>Gunneridae</taxon>
        <taxon>Pentapetalae</taxon>
        <taxon>rosids</taxon>
        <taxon>fabids</taxon>
        <taxon>Fabales</taxon>
        <taxon>Fabaceae</taxon>
        <taxon>Papilionoideae</taxon>
        <taxon>50 kb inversion clade</taxon>
        <taxon>NPAAA clade</taxon>
        <taxon>Hologalegina</taxon>
        <taxon>IRL clade</taxon>
        <taxon>Trifolieae</taxon>
        <taxon>Medicago</taxon>
    </lineage>
</organism>
<dbReference type="Gramene" id="rna8845">
    <property type="protein sequence ID" value="RHN73067.1"/>
    <property type="gene ID" value="gene8845"/>
</dbReference>
<keyword evidence="4" id="KW-1185">Reference proteome</keyword>
<reference evidence="3" key="3">
    <citation type="submission" date="2015-04" db="UniProtKB">
        <authorList>
            <consortium name="EnsemblPlants"/>
        </authorList>
    </citation>
    <scope>IDENTIFICATION</scope>
    <source>
        <strain evidence="3">cv. Jemalong A17</strain>
    </source>
</reference>
<dbReference type="Proteomes" id="UP000002051">
    <property type="component" value="Chromosome 2"/>
</dbReference>
<dbReference type="HOGENOM" id="CLU_2088403_0_0_1"/>